<dbReference type="SMART" id="SM00862">
    <property type="entry name" value="Trans_reg_C"/>
    <property type="match status" value="1"/>
</dbReference>
<dbReference type="SUPFAM" id="SSF52540">
    <property type="entry name" value="P-loop containing nucleoside triphosphate hydrolases"/>
    <property type="match status" value="1"/>
</dbReference>
<organism evidence="4 5">
    <name type="scientific">Paraburkholderia atlantica</name>
    <dbReference type="NCBI Taxonomy" id="2654982"/>
    <lineage>
        <taxon>Bacteria</taxon>
        <taxon>Pseudomonadati</taxon>
        <taxon>Pseudomonadota</taxon>
        <taxon>Betaproteobacteria</taxon>
        <taxon>Burkholderiales</taxon>
        <taxon>Burkholderiaceae</taxon>
        <taxon>Paraburkholderia</taxon>
    </lineage>
</organism>
<evidence type="ECO:0000313" key="4">
    <source>
        <dbReference type="EMBL" id="ADG18898.1"/>
    </source>
</evidence>
<feature type="DNA-binding region" description="OmpR/PhoB-type" evidence="2">
    <location>
        <begin position="11"/>
        <end position="104"/>
    </location>
</feature>
<dbReference type="PANTHER" id="PTHR47691:SF3">
    <property type="entry name" value="HTH-TYPE TRANSCRIPTIONAL REGULATOR RV0890C-RELATED"/>
    <property type="match status" value="1"/>
</dbReference>
<dbReference type="PRINTS" id="PR00364">
    <property type="entry name" value="DISEASERSIST"/>
</dbReference>
<keyword evidence="1 2" id="KW-0238">DNA-binding</keyword>
<dbReference type="KEGG" id="bge:BC1002_4948"/>
<protein>
    <submittedName>
        <fullName evidence="4">Transcriptional regulator, winged helix family</fullName>
    </submittedName>
</protein>
<dbReference type="SUPFAM" id="SSF46894">
    <property type="entry name" value="C-terminal effector domain of the bipartite response regulators"/>
    <property type="match status" value="1"/>
</dbReference>
<dbReference type="GO" id="GO:0000160">
    <property type="term" value="P:phosphorelay signal transduction system"/>
    <property type="evidence" value="ECO:0007669"/>
    <property type="project" value="InterPro"/>
</dbReference>
<proteinExistence type="predicted"/>
<evidence type="ECO:0000256" key="1">
    <source>
        <dbReference type="ARBA" id="ARBA00023125"/>
    </source>
</evidence>
<dbReference type="Pfam" id="PF13481">
    <property type="entry name" value="AAA_25"/>
    <property type="match status" value="1"/>
</dbReference>
<dbReference type="GO" id="GO:0003677">
    <property type="term" value="F:DNA binding"/>
    <property type="evidence" value="ECO:0007669"/>
    <property type="project" value="UniProtKB-UniRule"/>
</dbReference>
<dbReference type="GO" id="GO:0006355">
    <property type="term" value="P:regulation of DNA-templated transcription"/>
    <property type="evidence" value="ECO:0007669"/>
    <property type="project" value="InterPro"/>
</dbReference>
<dbReference type="Gene3D" id="3.40.50.300">
    <property type="entry name" value="P-loop containing nucleotide triphosphate hydrolases"/>
    <property type="match status" value="1"/>
</dbReference>
<dbReference type="InterPro" id="IPR016032">
    <property type="entry name" value="Sig_transdc_resp-reg_C-effctor"/>
</dbReference>
<dbReference type="InterPro" id="IPR027417">
    <property type="entry name" value="P-loop_NTPase"/>
</dbReference>
<dbReference type="EMBL" id="CP002014">
    <property type="protein sequence ID" value="ADG18898.1"/>
    <property type="molecule type" value="Genomic_DNA"/>
</dbReference>
<dbReference type="CDD" id="cd00383">
    <property type="entry name" value="trans_reg_C"/>
    <property type="match status" value="1"/>
</dbReference>
<dbReference type="STRING" id="640511.BC1002_4948"/>
<evidence type="ECO:0000256" key="2">
    <source>
        <dbReference type="PROSITE-ProRule" id="PRU01091"/>
    </source>
</evidence>
<reference evidence="4 5" key="2">
    <citation type="journal article" date="2012" name="J. Bacteriol.">
        <title>Genome Sequences of Burkholderia sp. Strains CCGE1002 and H160, Isolated from Legume Nodules in Mexico and Brazil.</title>
        <authorList>
            <person name="Ormeno-Orrillo E."/>
            <person name="Rogel M.A."/>
            <person name="Chueire L.M."/>
            <person name="Tiedje J.M."/>
            <person name="Martinez-Romero E."/>
            <person name="Hungria M."/>
        </authorList>
    </citation>
    <scope>NUCLEOTIDE SEQUENCE [LARGE SCALE GENOMIC DNA]</scope>
    <source>
        <strain evidence="4 5">CCGE1002</strain>
    </source>
</reference>
<dbReference type="PANTHER" id="PTHR47691">
    <property type="entry name" value="REGULATOR-RELATED"/>
    <property type="match status" value="1"/>
</dbReference>
<dbReference type="Gene3D" id="1.10.10.10">
    <property type="entry name" value="Winged helix-like DNA-binding domain superfamily/Winged helix DNA-binding domain"/>
    <property type="match status" value="1"/>
</dbReference>
<dbReference type="PROSITE" id="PS51755">
    <property type="entry name" value="OMPR_PHOB"/>
    <property type="match status" value="1"/>
</dbReference>
<dbReference type="AlphaFoldDB" id="D5WDU5"/>
<dbReference type="Proteomes" id="UP000002190">
    <property type="component" value="Chromosome 2"/>
</dbReference>
<gene>
    <name evidence="4" type="ordered locus">BC1002_4948</name>
</gene>
<reference evidence="5" key="1">
    <citation type="submission" date="2010-04" db="EMBL/GenBank/DDBJ databases">
        <title>Complete sequence of chromosome 2 of Burkholderia sp. CCGE1002.</title>
        <authorList>
            <consortium name="US DOE Joint Genome Institute"/>
            <person name="Lucas S."/>
            <person name="Copeland A."/>
            <person name="Lapidus A."/>
            <person name="Cheng J.-F."/>
            <person name="Bruce D."/>
            <person name="Goodwin L."/>
            <person name="Pitluck S."/>
            <person name="Chertkov O."/>
            <person name="Detter J.C."/>
            <person name="Han C."/>
            <person name="Tapia R."/>
            <person name="Land M."/>
            <person name="Hauser L."/>
            <person name="Kyrpides N."/>
            <person name="Ovchinnikova G."/>
            <person name="Martinez-Romero E."/>
            <person name="Hernandez M.A.R."/>
            <person name="Tiedje J.M."/>
            <person name="Woyke T."/>
        </authorList>
    </citation>
    <scope>NUCLEOTIDE SEQUENCE [LARGE SCALE GENOMIC DNA]</scope>
    <source>
        <strain evidence="5">CCGE1002</strain>
    </source>
</reference>
<dbReference type="HOGENOM" id="CLU_004665_7_2_4"/>
<dbReference type="eggNOG" id="COG3710">
    <property type="taxonomic scope" value="Bacteria"/>
</dbReference>
<dbReference type="Pfam" id="PF00486">
    <property type="entry name" value="Trans_reg_C"/>
    <property type="match status" value="1"/>
</dbReference>
<name>D5WDU5_PARAM</name>
<evidence type="ECO:0000259" key="3">
    <source>
        <dbReference type="PROSITE" id="PS51755"/>
    </source>
</evidence>
<dbReference type="eggNOG" id="COG3903">
    <property type="taxonomic scope" value="Bacteria"/>
</dbReference>
<evidence type="ECO:0000313" key="5">
    <source>
        <dbReference type="Proteomes" id="UP000002190"/>
    </source>
</evidence>
<sequence length="501" mass="54160">MRHPGLLEGRRIMYVFDRVAVSLDGRQVFRDGQAQPIGARAFDILELLIRSAGKLVTKDEIMRLVWPTTFVVENNIQVHISALRKLFGDGWIRTVPGRGYQLRTPSQMTAPHAPSQELAAAKAVASVVTQRSWPLVGRDDDANTLYEMLQRGSLVTVSGPGGVGKTRLALSVARAWADSNHFQVCHVDFAGHSTQHSCLLAVLEKLGGAPGSNAPTIADVVQTVGDRQIVLVFDNCERVLQAVASLCECIAASNGHAVVLTTSREPLRAMGERVHSISPLTLPEENAGEAETLASGAISMFFEHAQASGIRFPADPGTLNVIADICRRLGGLPLAIELAVARAALLGVQGLLRELEKSILWLSGGLRTAHPRQKTLRATVEWSYSLLSEPECAVLRRLAVFPRTFNLAGACDVISCADIGRDAALTSVLSLAKKSLLTLHTEGPVKSYSLLPVERAYAIERLMESGEWPCFRSRYVSSKDNAPANFASRAAGTQEHNQTIG</sequence>
<dbReference type="InterPro" id="IPR001867">
    <property type="entry name" value="OmpR/PhoB-type_DNA-bd"/>
</dbReference>
<feature type="domain" description="OmpR/PhoB-type" evidence="3">
    <location>
        <begin position="11"/>
        <end position="104"/>
    </location>
</feature>
<accession>D5WDU5</accession>
<dbReference type="InterPro" id="IPR036388">
    <property type="entry name" value="WH-like_DNA-bd_sf"/>
</dbReference>